<reference evidence="3" key="1">
    <citation type="submission" date="2016-10" db="EMBL/GenBank/DDBJ databases">
        <authorList>
            <person name="Varghese N."/>
            <person name="Submissions S."/>
        </authorList>
    </citation>
    <scope>NUCLEOTIDE SEQUENCE [LARGE SCALE GENOMIC DNA]</scope>
    <source>
        <strain evidence="3">Gh-48</strain>
    </source>
</reference>
<accession>A0A1H8DDX4</accession>
<evidence type="ECO:0000313" key="3">
    <source>
        <dbReference type="Proteomes" id="UP000198942"/>
    </source>
</evidence>
<feature type="domain" description="Bacterial mobilisation" evidence="1">
    <location>
        <begin position="76"/>
        <end position="94"/>
    </location>
</feature>
<dbReference type="EMBL" id="FOCL01000002">
    <property type="protein sequence ID" value="SEN04687.1"/>
    <property type="molecule type" value="Genomic_DNA"/>
</dbReference>
<dbReference type="AlphaFoldDB" id="A0A1H8DDX4"/>
<keyword evidence="3" id="KW-1185">Reference proteome</keyword>
<evidence type="ECO:0000259" key="1">
    <source>
        <dbReference type="Pfam" id="PF05713"/>
    </source>
</evidence>
<organism evidence="2 3">
    <name type="scientific">Mucilaginibacter gossypiicola</name>
    <dbReference type="NCBI Taxonomy" id="551995"/>
    <lineage>
        <taxon>Bacteria</taxon>
        <taxon>Pseudomonadati</taxon>
        <taxon>Bacteroidota</taxon>
        <taxon>Sphingobacteriia</taxon>
        <taxon>Sphingobacteriales</taxon>
        <taxon>Sphingobacteriaceae</taxon>
        <taxon>Mucilaginibacter</taxon>
    </lineage>
</organism>
<name>A0A1H8DDX4_9SPHI</name>
<dbReference type="OrthoDB" id="678846at2"/>
<evidence type="ECO:0000313" key="2">
    <source>
        <dbReference type="EMBL" id="SEN04687.1"/>
    </source>
</evidence>
<dbReference type="RefSeq" id="WP_091209345.1">
    <property type="nucleotide sequence ID" value="NZ_FOCL01000002.1"/>
</dbReference>
<proteinExistence type="predicted"/>
<dbReference type="InterPro" id="IPR008687">
    <property type="entry name" value="MobC"/>
</dbReference>
<sequence length="135" mass="15800">MGRRKANQPDDNLTQVIMLRVTENAWRKLENIRLNSDCQTIPEVIRRIIEKDKIIYYHKDASMDAPMEVLIGIQKELKAIGNNINQITRQLNGSMSDGQRWYHVKRAAVYYKQVDTKVSLLLSFISQLAKKWLQK</sequence>
<dbReference type="STRING" id="551995.SAMN05192574_102288"/>
<dbReference type="Proteomes" id="UP000198942">
    <property type="component" value="Unassembled WGS sequence"/>
</dbReference>
<protein>
    <submittedName>
        <fullName evidence="2">Mobilisation protein (MobC)</fullName>
    </submittedName>
</protein>
<gene>
    <name evidence="2" type="ORF">SAMN05192574_102288</name>
</gene>
<dbReference type="Pfam" id="PF05713">
    <property type="entry name" value="MobC"/>
    <property type="match status" value="1"/>
</dbReference>